<keyword evidence="11" id="KW-1185">Reference proteome</keyword>
<comment type="subcellular location">
    <subcellularLocation>
        <location evidence="1">Cell membrane</location>
        <topology evidence="1">Multi-pass membrane protein</topology>
    </subcellularLocation>
</comment>
<dbReference type="OrthoDB" id="9809206at2"/>
<dbReference type="InterPro" id="IPR045275">
    <property type="entry name" value="MscS_archaea/bacteria_type"/>
</dbReference>
<dbReference type="InterPro" id="IPR006686">
    <property type="entry name" value="MscS_channel_CS"/>
</dbReference>
<feature type="domain" description="Mechanosensitive ion channel MscS C-terminal" evidence="9">
    <location>
        <begin position="178"/>
        <end position="257"/>
    </location>
</feature>
<proteinExistence type="inferred from homology"/>
<dbReference type="SUPFAM" id="SSF82689">
    <property type="entry name" value="Mechanosensitive channel protein MscS (YggB), C-terminal domain"/>
    <property type="match status" value="1"/>
</dbReference>
<feature type="transmembrane region" description="Helical" evidence="7">
    <location>
        <begin position="20"/>
        <end position="38"/>
    </location>
</feature>
<evidence type="ECO:0000256" key="4">
    <source>
        <dbReference type="ARBA" id="ARBA00022692"/>
    </source>
</evidence>
<dbReference type="Gene3D" id="1.10.287.1260">
    <property type="match status" value="1"/>
</dbReference>
<sequence length="279" mass="30827">MELESFYNIFHRWLINRGPVYAFGIIVLLVGFWVISFIRARLLQRLSNRKVNSSLQPFILSLCITGMYVLLIISVLNIVGFELTLINTVIGAFGVAAGLALSGTLQNFAGGVLILLLKPFSITDSIKAQGQEGTVTSIQLFYTVLLTADNKTVIIPNGKLFNEVIVNITREHKRRLDFELKLGYAADIDKVKDIINNIIKSTPEVLTEPITRVGVSALENDGMRFIINVWVEPANYLTTKISLQERIVKELSAAGVKLPGTGDPSGAELIQALVNRTNR</sequence>
<dbReference type="RefSeq" id="WP_146269119.1">
    <property type="nucleotide sequence ID" value="NZ_VOEI01000001.1"/>
</dbReference>
<dbReference type="InterPro" id="IPR011066">
    <property type="entry name" value="MscS_channel_C_sf"/>
</dbReference>
<dbReference type="PANTHER" id="PTHR30221:SF1">
    <property type="entry name" value="SMALL-CONDUCTANCE MECHANOSENSITIVE CHANNEL"/>
    <property type="match status" value="1"/>
</dbReference>
<dbReference type="PANTHER" id="PTHR30221">
    <property type="entry name" value="SMALL-CONDUCTANCE MECHANOSENSITIVE CHANNEL"/>
    <property type="match status" value="1"/>
</dbReference>
<keyword evidence="6 7" id="KW-0472">Membrane</keyword>
<keyword evidence="5 7" id="KW-1133">Transmembrane helix</keyword>
<reference evidence="10 11" key="1">
    <citation type="submission" date="2019-07" db="EMBL/GenBank/DDBJ databases">
        <authorList>
            <person name="Kim J."/>
        </authorList>
    </citation>
    <scope>NUCLEOTIDE SEQUENCE [LARGE SCALE GENOMIC DNA]</scope>
    <source>
        <strain evidence="10 11">MJ1a</strain>
    </source>
</reference>
<dbReference type="SUPFAM" id="SSF50182">
    <property type="entry name" value="Sm-like ribonucleoproteins"/>
    <property type="match status" value="1"/>
</dbReference>
<evidence type="ECO:0000259" key="9">
    <source>
        <dbReference type="Pfam" id="PF21082"/>
    </source>
</evidence>
<dbReference type="Gene3D" id="2.30.30.60">
    <property type="match status" value="1"/>
</dbReference>
<dbReference type="InterPro" id="IPR023408">
    <property type="entry name" value="MscS_beta-dom_sf"/>
</dbReference>
<dbReference type="Pfam" id="PF00924">
    <property type="entry name" value="MS_channel_2nd"/>
    <property type="match status" value="1"/>
</dbReference>
<dbReference type="InterPro" id="IPR049278">
    <property type="entry name" value="MS_channel_C"/>
</dbReference>
<feature type="domain" description="Mechanosensitive ion channel MscS" evidence="8">
    <location>
        <begin position="104"/>
        <end position="170"/>
    </location>
</feature>
<comment type="similarity">
    <text evidence="2">Belongs to the MscS (TC 1.A.23) family.</text>
</comment>
<evidence type="ECO:0000256" key="7">
    <source>
        <dbReference type="SAM" id="Phobius"/>
    </source>
</evidence>
<dbReference type="AlphaFoldDB" id="A0A563UAE7"/>
<evidence type="ECO:0000256" key="6">
    <source>
        <dbReference type="ARBA" id="ARBA00023136"/>
    </source>
</evidence>
<feature type="transmembrane region" description="Helical" evidence="7">
    <location>
        <begin position="85"/>
        <end position="117"/>
    </location>
</feature>
<dbReference type="GO" id="GO:0005886">
    <property type="term" value="C:plasma membrane"/>
    <property type="evidence" value="ECO:0007669"/>
    <property type="project" value="UniProtKB-SubCell"/>
</dbReference>
<keyword evidence="3" id="KW-1003">Cell membrane</keyword>
<evidence type="ECO:0000313" key="10">
    <source>
        <dbReference type="EMBL" id="TWR28325.1"/>
    </source>
</evidence>
<comment type="caution">
    <text evidence="10">The sequence shown here is derived from an EMBL/GenBank/DDBJ whole genome shotgun (WGS) entry which is preliminary data.</text>
</comment>
<evidence type="ECO:0000256" key="5">
    <source>
        <dbReference type="ARBA" id="ARBA00022989"/>
    </source>
</evidence>
<dbReference type="InterPro" id="IPR006685">
    <property type="entry name" value="MscS_channel_2nd"/>
</dbReference>
<dbReference type="Gene3D" id="3.30.70.100">
    <property type="match status" value="1"/>
</dbReference>
<protein>
    <submittedName>
        <fullName evidence="10">Mechanosensitive ion channel</fullName>
    </submittedName>
</protein>
<dbReference type="Pfam" id="PF21082">
    <property type="entry name" value="MS_channel_3rd"/>
    <property type="match status" value="1"/>
</dbReference>
<organism evidence="10 11">
    <name type="scientific">Mucilaginibacter achroorhodeus</name>
    <dbReference type="NCBI Taxonomy" id="2599294"/>
    <lineage>
        <taxon>Bacteria</taxon>
        <taxon>Pseudomonadati</taxon>
        <taxon>Bacteroidota</taxon>
        <taxon>Sphingobacteriia</taxon>
        <taxon>Sphingobacteriales</taxon>
        <taxon>Sphingobacteriaceae</taxon>
        <taxon>Mucilaginibacter</taxon>
    </lineage>
</organism>
<name>A0A563UAE7_9SPHI</name>
<feature type="transmembrane region" description="Helical" evidence="7">
    <location>
        <begin position="58"/>
        <end position="79"/>
    </location>
</feature>
<dbReference type="PROSITE" id="PS01246">
    <property type="entry name" value="UPF0003"/>
    <property type="match status" value="1"/>
</dbReference>
<dbReference type="SUPFAM" id="SSF82861">
    <property type="entry name" value="Mechanosensitive channel protein MscS (YggB), transmembrane region"/>
    <property type="match status" value="1"/>
</dbReference>
<dbReference type="EMBL" id="VOEI01000001">
    <property type="protein sequence ID" value="TWR28325.1"/>
    <property type="molecule type" value="Genomic_DNA"/>
</dbReference>
<dbReference type="GO" id="GO:0008381">
    <property type="term" value="F:mechanosensitive monoatomic ion channel activity"/>
    <property type="evidence" value="ECO:0007669"/>
    <property type="project" value="InterPro"/>
</dbReference>
<dbReference type="Proteomes" id="UP000318010">
    <property type="component" value="Unassembled WGS sequence"/>
</dbReference>
<dbReference type="InterPro" id="IPR010920">
    <property type="entry name" value="LSM_dom_sf"/>
</dbReference>
<evidence type="ECO:0000256" key="1">
    <source>
        <dbReference type="ARBA" id="ARBA00004651"/>
    </source>
</evidence>
<evidence type="ECO:0000256" key="3">
    <source>
        <dbReference type="ARBA" id="ARBA00022475"/>
    </source>
</evidence>
<evidence type="ECO:0000256" key="2">
    <source>
        <dbReference type="ARBA" id="ARBA00008017"/>
    </source>
</evidence>
<gene>
    <name evidence="10" type="ORF">FPZ42_03680</name>
</gene>
<accession>A0A563UAE7</accession>
<keyword evidence="4 7" id="KW-0812">Transmembrane</keyword>
<evidence type="ECO:0000313" key="11">
    <source>
        <dbReference type="Proteomes" id="UP000318010"/>
    </source>
</evidence>
<dbReference type="InterPro" id="IPR011014">
    <property type="entry name" value="MscS_channel_TM-2"/>
</dbReference>
<evidence type="ECO:0000259" key="8">
    <source>
        <dbReference type="Pfam" id="PF00924"/>
    </source>
</evidence>